<dbReference type="GO" id="GO:0016020">
    <property type="term" value="C:membrane"/>
    <property type="evidence" value="ECO:0007669"/>
    <property type="project" value="UniProtKB-SubCell"/>
</dbReference>
<evidence type="ECO:0000256" key="2">
    <source>
        <dbReference type="ARBA" id="ARBA00022692"/>
    </source>
</evidence>
<evidence type="ECO:0000256" key="1">
    <source>
        <dbReference type="ARBA" id="ARBA00004141"/>
    </source>
</evidence>
<keyword evidence="2 6" id="KW-0812">Transmembrane</keyword>
<gene>
    <name evidence="8" type="ORF">FKW77_008248</name>
</gene>
<dbReference type="PANTHER" id="PTHR31310">
    <property type="match status" value="1"/>
</dbReference>
<evidence type="ECO:0000313" key="9">
    <source>
        <dbReference type="Proteomes" id="UP000316270"/>
    </source>
</evidence>
<feature type="transmembrane region" description="Helical" evidence="6">
    <location>
        <begin position="155"/>
        <end position="175"/>
    </location>
</feature>
<protein>
    <recommendedName>
        <fullName evidence="7">Inositolphosphotransferase Aur1/Ipt1 domain-containing protein</fullName>
    </recommendedName>
</protein>
<feature type="domain" description="Inositolphosphotransferase Aur1/Ipt1" evidence="7">
    <location>
        <begin position="122"/>
        <end position="304"/>
    </location>
</feature>
<evidence type="ECO:0000256" key="4">
    <source>
        <dbReference type="ARBA" id="ARBA00023136"/>
    </source>
</evidence>
<sequence length="350" mass="40768">MGLKDILEPACLVALFTIGTLINYRPSKSESHRPDERSPLLGNPTNAPEPEREAKWWHRLFPDNTRFRGNRTSRFLNHFPFLIEIIYWNLVYWIYQLSRALSAIEIRNNDYIFNASRNHALSILALEQKLHLALEQPLQSWILHHAPRLIDFLALVYYSHICLSVAFIVYTYTYLPRRNFQHIRRAMATTDIIAFIILSAYRVMPPRLLPHSQGFVDVLHPAHGGEKSVWTDNRFQLTIAAMPSEHFGMASLISYSLTRYSPHTWVRVLAPLWSVLMLFTIVATANHYLLDAFVGGCVTILAFWVGDGMLVFRLVEEWVFWMVRTEKPRSNDEDPPTVKRWGSFVRESWT</sequence>
<dbReference type="CDD" id="cd03386">
    <property type="entry name" value="PAP2_Aur1_like"/>
    <property type="match status" value="1"/>
</dbReference>
<dbReference type="OrthoDB" id="2566866at2759"/>
<keyword evidence="9" id="KW-1185">Reference proteome</keyword>
<comment type="subcellular location">
    <subcellularLocation>
        <location evidence="1">Membrane</location>
        <topology evidence="1">Multi-pass membrane protein</topology>
    </subcellularLocation>
</comment>
<evidence type="ECO:0000259" key="7">
    <source>
        <dbReference type="Pfam" id="PF14378"/>
    </source>
</evidence>
<keyword evidence="3 6" id="KW-1133">Transmembrane helix</keyword>
<evidence type="ECO:0000256" key="3">
    <source>
        <dbReference type="ARBA" id="ARBA00022989"/>
    </source>
</evidence>
<accession>A0A517KZV7</accession>
<evidence type="ECO:0000256" key="5">
    <source>
        <dbReference type="SAM" id="MobiDB-lite"/>
    </source>
</evidence>
<feature type="region of interest" description="Disordered" evidence="5">
    <location>
        <begin position="27"/>
        <end position="50"/>
    </location>
</feature>
<feature type="compositionally biased region" description="Basic and acidic residues" evidence="5">
    <location>
        <begin position="27"/>
        <end position="38"/>
    </location>
</feature>
<dbReference type="Pfam" id="PF14378">
    <property type="entry name" value="PAP2_3"/>
    <property type="match status" value="1"/>
</dbReference>
<dbReference type="AlphaFoldDB" id="A0A517KZV7"/>
<name>A0A517KZV7_9PEZI</name>
<feature type="transmembrane region" description="Helical" evidence="6">
    <location>
        <begin position="265"/>
        <end position="286"/>
    </location>
</feature>
<dbReference type="Proteomes" id="UP000316270">
    <property type="component" value="Chromosome 2"/>
</dbReference>
<organism evidence="8 9">
    <name type="scientific">Venturia effusa</name>
    <dbReference type="NCBI Taxonomy" id="50376"/>
    <lineage>
        <taxon>Eukaryota</taxon>
        <taxon>Fungi</taxon>
        <taxon>Dikarya</taxon>
        <taxon>Ascomycota</taxon>
        <taxon>Pezizomycotina</taxon>
        <taxon>Dothideomycetes</taxon>
        <taxon>Pleosporomycetidae</taxon>
        <taxon>Venturiales</taxon>
        <taxon>Venturiaceae</taxon>
        <taxon>Venturia</taxon>
    </lineage>
</organism>
<reference evidence="8 9" key="1">
    <citation type="submission" date="2019-07" db="EMBL/GenBank/DDBJ databases">
        <title>Finished genome of Venturia effusa.</title>
        <authorList>
            <person name="Young C.A."/>
            <person name="Cox M.P."/>
            <person name="Ganley A.R.D."/>
            <person name="David W.J."/>
        </authorList>
    </citation>
    <scope>NUCLEOTIDE SEQUENCE [LARGE SCALE GENOMIC DNA]</scope>
    <source>
        <strain evidence="9">albino</strain>
    </source>
</reference>
<dbReference type="EMBL" id="CP042186">
    <property type="protein sequence ID" value="QDS68918.1"/>
    <property type="molecule type" value="Genomic_DNA"/>
</dbReference>
<dbReference type="PANTHER" id="PTHR31310:SF16">
    <property type="entry name" value="INOSITOLPHOSPHOTRANSFERASE AUR1_IPT1 DOMAIN-CONTAINING PROTEIN"/>
    <property type="match status" value="1"/>
</dbReference>
<feature type="transmembrane region" description="Helical" evidence="6">
    <location>
        <begin position="75"/>
        <end position="95"/>
    </location>
</feature>
<feature type="transmembrane region" description="Helical" evidence="6">
    <location>
        <begin position="292"/>
        <end position="315"/>
    </location>
</feature>
<dbReference type="InterPro" id="IPR026841">
    <property type="entry name" value="Aur1/Ipt1"/>
</dbReference>
<dbReference type="InterPro" id="IPR052185">
    <property type="entry name" value="IPC_Synthase-Related"/>
</dbReference>
<proteinExistence type="predicted"/>
<keyword evidence="4 6" id="KW-0472">Membrane</keyword>
<evidence type="ECO:0000256" key="6">
    <source>
        <dbReference type="SAM" id="Phobius"/>
    </source>
</evidence>
<evidence type="ECO:0000313" key="8">
    <source>
        <dbReference type="EMBL" id="QDS68918.1"/>
    </source>
</evidence>